<evidence type="ECO:0000313" key="4">
    <source>
        <dbReference type="Proteomes" id="UP000243515"/>
    </source>
</evidence>
<feature type="non-terminal residue" evidence="3">
    <location>
        <position position="1"/>
    </location>
</feature>
<dbReference type="AlphaFoldDB" id="A0A232LW50"/>
<feature type="domain" description="Plasmid pRiA4b Orf3-like" evidence="2">
    <location>
        <begin position="97"/>
        <end position="277"/>
    </location>
</feature>
<reference evidence="3 4" key="1">
    <citation type="journal article" date="2015" name="Environ. Microbiol.">
        <title>Metagenome sequence of Elaphomyces granulatus from sporocarp tissue reveals Ascomycota ectomycorrhizal fingerprints of genome expansion and a Proteobacteria-rich microbiome.</title>
        <authorList>
            <person name="Quandt C.A."/>
            <person name="Kohler A."/>
            <person name="Hesse C.N."/>
            <person name="Sharpton T.J."/>
            <person name="Martin F."/>
            <person name="Spatafora J.W."/>
        </authorList>
    </citation>
    <scope>NUCLEOTIDE SEQUENCE [LARGE SCALE GENOMIC DNA]</scope>
    <source>
        <strain evidence="3 4">OSC145934</strain>
    </source>
</reference>
<dbReference type="Proteomes" id="UP000243515">
    <property type="component" value="Unassembled WGS sequence"/>
</dbReference>
<dbReference type="SUPFAM" id="SSF159941">
    <property type="entry name" value="MM3350-like"/>
    <property type="match status" value="1"/>
</dbReference>
<feature type="compositionally biased region" description="Basic and acidic residues" evidence="1">
    <location>
        <begin position="53"/>
        <end position="65"/>
    </location>
</feature>
<organism evidence="3 4">
    <name type="scientific">Elaphomyces granulatus</name>
    <dbReference type="NCBI Taxonomy" id="519963"/>
    <lineage>
        <taxon>Eukaryota</taxon>
        <taxon>Fungi</taxon>
        <taxon>Dikarya</taxon>
        <taxon>Ascomycota</taxon>
        <taxon>Pezizomycotina</taxon>
        <taxon>Eurotiomycetes</taxon>
        <taxon>Eurotiomycetidae</taxon>
        <taxon>Eurotiales</taxon>
        <taxon>Elaphomycetaceae</taxon>
        <taxon>Elaphomyces</taxon>
    </lineage>
</organism>
<gene>
    <name evidence="3" type="ORF">Egran_03895</name>
</gene>
<dbReference type="PANTHER" id="PTHR41878">
    <property type="entry name" value="LEXA REPRESSOR-RELATED"/>
    <property type="match status" value="1"/>
</dbReference>
<protein>
    <recommendedName>
        <fullName evidence="2">Plasmid pRiA4b Orf3-like domain-containing protein</fullName>
    </recommendedName>
</protein>
<proteinExistence type="predicted"/>
<dbReference type="InterPro" id="IPR024047">
    <property type="entry name" value="MM3350-like_sf"/>
</dbReference>
<dbReference type="OrthoDB" id="407198at2759"/>
<dbReference type="InterPro" id="IPR012912">
    <property type="entry name" value="Plasmid_pRiA4b_Orf3-like"/>
</dbReference>
<dbReference type="Pfam" id="PF07929">
    <property type="entry name" value="PRiA4_ORF3"/>
    <property type="match status" value="1"/>
</dbReference>
<evidence type="ECO:0000313" key="3">
    <source>
        <dbReference type="EMBL" id="OXV08342.1"/>
    </source>
</evidence>
<accession>A0A232LW50</accession>
<name>A0A232LW50_9EURO</name>
<keyword evidence="4" id="KW-1185">Reference proteome</keyword>
<evidence type="ECO:0000256" key="1">
    <source>
        <dbReference type="SAM" id="MobiDB-lite"/>
    </source>
</evidence>
<comment type="caution">
    <text evidence="3">The sequence shown here is derived from an EMBL/GenBank/DDBJ whole genome shotgun (WGS) entry which is preliminary data.</text>
</comment>
<evidence type="ECO:0000259" key="2">
    <source>
        <dbReference type="Pfam" id="PF07929"/>
    </source>
</evidence>
<feature type="region of interest" description="Disordered" evidence="1">
    <location>
        <begin position="50"/>
        <end position="88"/>
    </location>
</feature>
<dbReference type="EMBL" id="NPHW01004180">
    <property type="protein sequence ID" value="OXV08342.1"/>
    <property type="molecule type" value="Genomic_DNA"/>
</dbReference>
<dbReference type="Gene3D" id="3.10.290.30">
    <property type="entry name" value="MM3350-like"/>
    <property type="match status" value="1"/>
</dbReference>
<sequence length="314" mass="35472">RDNRVFHPTGEVITTCESICFLDLLHCSVTTLLVEITLTRRYYNPSKAVNMPKKKEENDPVKPEETSEEIVNQEAKPQASRAARDERPKPCQFKGDYLLTVRLVDTDEPTIMRLLLVPATFTFGTLHDVLQIVFGWANCHAHSFTVSRVPKEEPDETNPLHGHRKTLFTLQPSNTLDIDTGFDVRDEDEYTLADLYDSETYPDGVDVSYTYDHGDSWEHDIEFLGRADRNLRRAASIPSALKVACLGGEGHPCAEDCGGPGGWENLKSVFKKRGDPEGLKAWYKTVCANGEKKGLDPWSWNMFAVNGTLSEYEW</sequence>
<dbReference type="PANTHER" id="PTHR41878:SF1">
    <property type="entry name" value="TNPR PROTEIN"/>
    <property type="match status" value="1"/>
</dbReference>